<feature type="domain" description="IPT/TIG" evidence="7">
    <location>
        <begin position="1414"/>
        <end position="1499"/>
    </location>
</feature>
<dbReference type="EMBL" id="LR746496">
    <property type="protein sequence ID" value="CAA7600080.1"/>
    <property type="molecule type" value="Genomic_DNA"/>
</dbReference>
<dbReference type="SMART" id="SM00429">
    <property type="entry name" value="IPT"/>
    <property type="match status" value="8"/>
</dbReference>
<dbReference type="InterPro" id="IPR013320">
    <property type="entry name" value="ConA-like_dom_sf"/>
</dbReference>
<keyword evidence="3" id="KW-0106">Calcium</keyword>
<dbReference type="InterPro" id="IPR042229">
    <property type="entry name" value="Listeria/Bacterioides_rpt_sf"/>
</dbReference>
<dbReference type="InterPro" id="IPR013378">
    <property type="entry name" value="InlB-like_B-rpt"/>
</dbReference>
<accession>A0A8S0X3G7</accession>
<dbReference type="Pfam" id="PF13385">
    <property type="entry name" value="Laminin_G_3"/>
    <property type="match status" value="4"/>
</dbReference>
<dbReference type="SMART" id="SM00560">
    <property type="entry name" value="LamGL"/>
    <property type="match status" value="3"/>
</dbReference>
<reference evidence="9" key="1">
    <citation type="submission" date="2020-01" db="EMBL/GenBank/DDBJ databases">
        <authorList>
            <person name="Hornung B."/>
        </authorList>
    </citation>
    <scope>NUCLEOTIDE SEQUENCE</scope>
    <source>
        <strain evidence="9">PacBioINE</strain>
    </source>
</reference>
<dbReference type="Pfam" id="PF01833">
    <property type="entry name" value="TIG"/>
    <property type="match status" value="8"/>
</dbReference>
<dbReference type="InterPro" id="IPR013784">
    <property type="entry name" value="Carb-bd-like_fold"/>
</dbReference>
<dbReference type="PANTHER" id="PTHR22625">
    <property type="entry name" value="PLEXIN"/>
    <property type="match status" value="1"/>
</dbReference>
<evidence type="ECO:0000256" key="1">
    <source>
        <dbReference type="ARBA" id="ARBA00004196"/>
    </source>
</evidence>
<evidence type="ECO:0000256" key="3">
    <source>
        <dbReference type="ARBA" id="ARBA00022837"/>
    </source>
</evidence>
<dbReference type="SUPFAM" id="SSF49464">
    <property type="entry name" value="Carboxypeptidase regulatory domain-like"/>
    <property type="match status" value="1"/>
</dbReference>
<dbReference type="InterPro" id="IPR007253">
    <property type="entry name" value="Cell_wall-bd_2"/>
</dbReference>
<dbReference type="Gene3D" id="2.60.120.200">
    <property type="match status" value="4"/>
</dbReference>
<dbReference type="InterPro" id="IPR006558">
    <property type="entry name" value="LamG-like"/>
</dbReference>
<feature type="domain" description="LamG-like jellyroll fold" evidence="8">
    <location>
        <begin position="882"/>
        <end position="1019"/>
    </location>
</feature>
<dbReference type="InterPro" id="IPR014756">
    <property type="entry name" value="Ig_E-set"/>
</dbReference>
<dbReference type="Proteomes" id="UP000836597">
    <property type="component" value="Chromosome"/>
</dbReference>
<dbReference type="CDD" id="cd00102">
    <property type="entry name" value="IPT"/>
    <property type="match status" value="8"/>
</dbReference>
<feature type="domain" description="IPT/TIG" evidence="7">
    <location>
        <begin position="1111"/>
        <end position="1195"/>
    </location>
</feature>
<sequence length="3033" mass="306173">MNKKARRFAQLLLAMVFLITAMLGFPRTAAAANPPVPLSSLAPGTVVNFAGYNWIVLDPGTGYLLMQGFYGNNQPFTDMSDLSGIITPNIFDPNNTYNIAYYLNQPGPGQFIGTGFYQYLSNNYPEYIPLVQEHSWNVGGIDQNGNGSESSSTVNARIGLLSYREWESYSQCCNPSSGFLSNPSSIFWTITPIPGSFVHWNVYTSGSLLYSSMGNGYAVRPALYLNPDVLISGGSVTTQLITASSLRVTSTGNSAVGAPVTMTVTAIDSNGRTVQSYTGTVHFTSSDTNSPVLPQDYTFTGCGSGKDNGTHVFTDGVTLNTVGPQTVTATDTTTGSITGTVDINVLTVTGISPTSGPVSGGTAVTVTGHGFIGATGVSFGSVAAASFTVNSDTSITAISPAQAAGTVDVTVTTLGGTSATALADKFTYSTNELVGWWKLGEGSGTAAADSSGYGDNGTLTNPVWSTDHTPDITDQVNASLDFSGGGSSFTAPLPTTATGNVSISAWVKWNGATGVSDYQPIAYVGNPGKNGYGLFLDSSGKLEVLLGGVAWLPTTAALTANTWQQVALVGVPSGGTENWTIYLNGIQVSQVSGNPVASVPGDNMLIGFTSNATSTAPHFPGLLDDVRIYTTALTPAQVQQLAGTVVTGIGPAGGPVNGGTAVTITGYNFTGATGVSFGGTPAASFTVNSDTSITAVSPAGSGAVDVTVTTQNGTSVNGPGDRFTYGPVPVVTGVSPISGPVSGGTAVTVTGHGFIGATGVSFGSVAAASFTVNSDTSITAISPAQAAGTVDVTVTTLSGTSATALADKFTYSTNELVGWWKLGEGSGTAAADSSGYGDNGTLTNPVWSTDHTPDITDQVNASLDFSGGGSSFTAPLPTTATGNVSISAWVKWNGATGVSDYQPIAYVGNPGKNGYGLFLDSSGKLEVLLGGVAWLPTTAALTANTWQQVALVGVPRGGTENWTIYLNGIQVNQVSGNPVASVPGDNMLIGFTSNATSTAPHFPGLLDDVRIYTTALTPAQVQQLAGTVVTGIGPAGGSVNGDTAVTITGYNFTGATGVSFGGTPAASFTVNSDTSITAVSPAGSGAVDVTVTTQNGTSVTGPGDRFTYVPVPVVTGITPASGKVSGGTTVTITGYNFTGATGVSFGGTSATSFTVNSDTSITATAPAHATGTAEVTVTNAYGTSTGGLGTIFTYSTNELAGWWKLGEGSGTTAVDWSGYGHHGTVTSPLDVGSPPWWVDNDYPNSIDRVGGCVDFSGGDSSFTAPIPTTNTGDVSISAWVKWDGTTWGDGSIHQPIAYNGTLDAGNGYGLALTNLGYLEVISGGAWLATATKLTPNTWQHVAAVEDGSGKWTVYLNGTQVGQVNTTPATPTGYMYIGYLTVQNTMWKFPGRIDNVRIYTTALTAAQVQQLAATFPVVTGVSPTSGSTVGGTTMTITGSGFTGATGVSFGGTAATSFTVNSDTSITAISPAHATGTVDVTVTTALGGTSAAVAADRFIYVQVPSITGVSPSVGPAAGGTVVTITGSSFTGTTGVSFGGTAAASFTVNSDASITAVSPAHADGTVDVTVTTPGGTSAAVSADRFTYSTNELVGWWKLGEGSGTTAADSSGYGYNGTLTNSVWSTDCPSSVDQIGASLDFSGGNSSFTAPIPTAATANVSISAWVKWNGKTASNYQPIVYNGNPGADGYGLFVDSNGNLEVLLGGIAWLDTTVHLTPNTWQQVGLVGVPASGTENWTVYLNANPVATVSGIPKAPASSDKMLIGYATNATSTATYFPGLIDDVRLYATALSSAQIEQLAAVYPVVTGVSPATGSVNGGSVVNITGSDFTGATGVDFGSVAAASFAVNSDTSITATAPAGSGTVDVTVTAPGGTSAAGPGDQFTYLSTAKDITAFSVAGQVGSSTIDLINHAVIFHMPYGTDVSALNPSITVSANAAVSPTSGTAEDFSNPVIYTVTAPDNSSQNWSVTCLIDTVTHTVAVSANPAVDGTVSGGGTYAEGASVTVTASVYSGYTFVNWTEGGSQVSTSAAFVFTMGTADRTLVANFAAIPTYTVTYSGNGSSGGSVPTDSNNYTTGAAITVLGNTGSLVKTGSTFAGWNTAADGIGTSYAAGATLTMGSANVTMYAQWTANPPLTHTVSVSSNPPAGGTVSGGGTYAEGASVTVMATPNSGYNFVNWTENGSAVSTIAAYTFTLGTADRTLAANFAAIPPVITTGTISGTVSDGTNPLAGATVSLTVSGSVYSATTAGDGSYAILNVPAGTGYTVTANLTGYTGANATNVNVTANTTTSGVNLTLSVIPPTIYTVSIASLTDGSITASPSTAAEGTAINLTITPDAGMQLKAGTLQYNDGTTDHLISGTSFTMPAANVTVSAQFEAIPPAPTLTVLTLSGSIPDLTVGQAVYDLNNLSLNGTDQYGAPFSLSGQTVQWNLASGNAYAGLTGSLLTPLAAGSGTVTATVYGVASNPLGFTVMAPRFSGGGGGSANTPSPTPTTVTGNVTDGTTGAKVSSVTATVTTGSNDNDTVSMSAGQLAVLKQPDGTISPLSDLSHVAITCATGTPVPIFSDGTIQMADLAKGTDNNFNITCDLGHGQKITIATMQIKIDSSGNVTLSVVLIDPYGIITDARTGKALAGVNVTLYYADTGRNKAAGKTADTVVALPGIAGFKPNNNQDPQTSDSSGAYGFMVFPTTDYYIIATKDGYAQYTSPTISVEQEIVHWDFKMSPTLSGVTRLAGRSRVDTALAIAQAEYPGKIANAVLATADNYPDALTGSVLAYKVNAPILLVGSSAADQAKVLGYLKSSLDPAGTVYIMGGTAAVGSAMESQVAASGFSHIIRIAGADRYQTSAEIADQLAVKAGTPLVLVSGENYPDALSVSSVAAQMQLPILLVQRDRISNSVRQEISAIKPGKVYIIGGEGVISAAVENQVAQLTGLAQTNIVRIGGTDRYATSLAVAQYFNLTGQNVCIATGGNFPDALAGSVYAANHNAPIILVGSSLTDQAITYLKTRKLTGAAIFGGEAVVSKDIEQQLQQLIKKGGNPK</sequence>
<dbReference type="InterPro" id="IPR008969">
    <property type="entry name" value="CarboxyPept-like_regulatory"/>
</dbReference>
<comment type="subcellular location">
    <subcellularLocation>
        <location evidence="1">Cell envelope</location>
    </subcellularLocation>
</comment>
<dbReference type="InterPro" id="IPR013783">
    <property type="entry name" value="Ig-like_fold"/>
</dbReference>
<gene>
    <name evidence="9" type="ORF">DEACI_0730</name>
</gene>
<dbReference type="InterPro" id="IPR031148">
    <property type="entry name" value="Plexin"/>
</dbReference>
<dbReference type="Pfam" id="PF13620">
    <property type="entry name" value="CarboxypepD_reg"/>
    <property type="match status" value="1"/>
</dbReference>
<evidence type="ECO:0000256" key="5">
    <source>
        <dbReference type="SAM" id="MobiDB-lite"/>
    </source>
</evidence>
<evidence type="ECO:0000256" key="2">
    <source>
        <dbReference type="ARBA" id="ARBA00022729"/>
    </source>
</evidence>
<evidence type="ECO:0000256" key="4">
    <source>
        <dbReference type="ARBA" id="ARBA00023157"/>
    </source>
</evidence>
<dbReference type="GO" id="GO:0017154">
    <property type="term" value="F:semaphorin receptor activity"/>
    <property type="evidence" value="ECO:0007669"/>
    <property type="project" value="InterPro"/>
</dbReference>
<dbReference type="Gene3D" id="3.40.50.12090">
    <property type="match status" value="2"/>
</dbReference>
<dbReference type="Gene3D" id="2.60.40.2340">
    <property type="match status" value="1"/>
</dbReference>
<name>A0A8S0X3G7_9FIRM</name>
<dbReference type="GO" id="GO:0030246">
    <property type="term" value="F:carbohydrate binding"/>
    <property type="evidence" value="ECO:0007669"/>
    <property type="project" value="InterPro"/>
</dbReference>
<dbReference type="Gene3D" id="2.60.40.1120">
    <property type="entry name" value="Carboxypeptidase-like, regulatory domain"/>
    <property type="match status" value="2"/>
</dbReference>
<evidence type="ECO:0000259" key="8">
    <source>
        <dbReference type="SMART" id="SM00560"/>
    </source>
</evidence>
<feature type="domain" description="IPT/TIG" evidence="7">
    <location>
        <begin position="728"/>
        <end position="812"/>
    </location>
</feature>
<feature type="region of interest" description="Disordered" evidence="5">
    <location>
        <begin position="2474"/>
        <end position="2497"/>
    </location>
</feature>
<feature type="chain" id="PRO_5035861256" evidence="6">
    <location>
        <begin position="32"/>
        <end position="3033"/>
    </location>
</feature>
<evidence type="ECO:0000256" key="6">
    <source>
        <dbReference type="SAM" id="SignalP"/>
    </source>
</evidence>
<dbReference type="InterPro" id="IPR002909">
    <property type="entry name" value="IPT_dom"/>
</dbReference>
<dbReference type="SUPFAM" id="SSF49899">
    <property type="entry name" value="Concanavalin A-like lectins/glucanases"/>
    <property type="match status" value="4"/>
</dbReference>
<dbReference type="RefSeq" id="WP_240983804.1">
    <property type="nucleotide sequence ID" value="NZ_LR746496.1"/>
</dbReference>
<evidence type="ECO:0000259" key="7">
    <source>
        <dbReference type="SMART" id="SM00429"/>
    </source>
</evidence>
<feature type="domain" description="IPT/TIG" evidence="7">
    <location>
        <begin position="1501"/>
        <end position="1585"/>
    </location>
</feature>
<feature type="compositionally biased region" description="Low complexity" evidence="5">
    <location>
        <begin position="2479"/>
        <end position="2497"/>
    </location>
</feature>
<proteinExistence type="predicted"/>
<keyword evidence="4" id="KW-1015">Disulfide bond</keyword>
<dbReference type="SUPFAM" id="SSF49452">
    <property type="entry name" value="Starch-binding domain-like"/>
    <property type="match status" value="1"/>
</dbReference>
<feature type="domain" description="LamG-like jellyroll fold" evidence="8">
    <location>
        <begin position="499"/>
        <end position="636"/>
    </location>
</feature>
<feature type="domain" description="IPT/TIG" evidence="7">
    <location>
        <begin position="1799"/>
        <end position="1882"/>
    </location>
</feature>
<dbReference type="Pfam" id="PF18998">
    <property type="entry name" value="Flg_new_2"/>
    <property type="match status" value="3"/>
</dbReference>
<dbReference type="GO" id="GO:0030313">
    <property type="term" value="C:cell envelope"/>
    <property type="evidence" value="ECO:0007669"/>
    <property type="project" value="UniProtKB-SubCell"/>
</dbReference>
<keyword evidence="2 6" id="KW-0732">Signal</keyword>
<evidence type="ECO:0000313" key="9">
    <source>
        <dbReference type="EMBL" id="CAA7600080.1"/>
    </source>
</evidence>
<protein>
    <submittedName>
        <fullName evidence="9">Concanavalin A-like lectin/glucanase domain protein</fullName>
    </submittedName>
</protein>
<dbReference type="Pfam" id="PF09479">
    <property type="entry name" value="Flg_new"/>
    <property type="match status" value="1"/>
</dbReference>
<feature type="domain" description="LamG-like jellyroll fold" evidence="8">
    <location>
        <begin position="1272"/>
        <end position="1405"/>
    </location>
</feature>
<feature type="domain" description="IPT/TIG" evidence="7">
    <location>
        <begin position="643"/>
        <end position="726"/>
    </location>
</feature>
<feature type="signal peptide" evidence="6">
    <location>
        <begin position="1"/>
        <end position="31"/>
    </location>
</feature>
<organism evidence="9">
    <name type="scientific">Acididesulfobacillus acetoxydans</name>
    <dbReference type="NCBI Taxonomy" id="1561005"/>
    <lineage>
        <taxon>Bacteria</taxon>
        <taxon>Bacillati</taxon>
        <taxon>Bacillota</taxon>
        <taxon>Clostridia</taxon>
        <taxon>Eubacteriales</taxon>
        <taxon>Peptococcaceae</taxon>
        <taxon>Acididesulfobacillus</taxon>
    </lineage>
</organism>
<dbReference type="SUPFAM" id="SSF81296">
    <property type="entry name" value="E set domains"/>
    <property type="match status" value="8"/>
</dbReference>
<feature type="domain" description="IPT/TIG" evidence="7">
    <location>
        <begin position="1026"/>
        <end position="1109"/>
    </location>
</feature>
<dbReference type="KEGG" id="aacx:DEACI_0730"/>
<dbReference type="InterPro" id="IPR044060">
    <property type="entry name" value="Bacterial_rp_domain"/>
</dbReference>
<dbReference type="PANTHER" id="PTHR22625:SF70">
    <property type="entry name" value="PLEXIN A, ISOFORM A"/>
    <property type="match status" value="1"/>
</dbReference>
<dbReference type="Pfam" id="PF04122">
    <property type="entry name" value="CW_binding_2"/>
    <property type="match status" value="3"/>
</dbReference>
<feature type="domain" description="IPT/TIG" evidence="7">
    <location>
        <begin position="345"/>
        <end position="429"/>
    </location>
</feature>
<dbReference type="Gene3D" id="2.60.40.4270">
    <property type="entry name" value="Listeria-Bacteroides repeat domain"/>
    <property type="match status" value="1"/>
</dbReference>
<dbReference type="Gene3D" id="2.60.40.10">
    <property type="entry name" value="Immunoglobulins"/>
    <property type="match status" value="8"/>
</dbReference>